<comment type="subunit">
    <text evidence="3">Homodimer.</text>
</comment>
<dbReference type="PROSITE" id="PS00770">
    <property type="entry name" value="AA_TRANSFER_CLASS_4"/>
    <property type="match status" value="1"/>
</dbReference>
<accession>A0ABD5IWA0</accession>
<keyword evidence="7" id="KW-0456">Lyase</keyword>
<dbReference type="Gene3D" id="3.30.470.10">
    <property type="match status" value="1"/>
</dbReference>
<proteinExistence type="inferred from homology"/>
<dbReference type="InterPro" id="IPR050571">
    <property type="entry name" value="Class-IV_PLP-Dep_Aminotrnsfr"/>
</dbReference>
<comment type="caution">
    <text evidence="7">The sequence shown here is derived from an EMBL/GenBank/DDBJ whole genome shotgun (WGS) entry which is preliminary data.</text>
</comment>
<dbReference type="PANTHER" id="PTHR42743">
    <property type="entry name" value="AMINO-ACID AMINOTRANSFERASE"/>
    <property type="match status" value="1"/>
</dbReference>
<dbReference type="Gene3D" id="3.20.10.10">
    <property type="entry name" value="D-amino Acid Aminotransferase, subunit A, domain 2"/>
    <property type="match status" value="1"/>
</dbReference>
<evidence type="ECO:0000256" key="6">
    <source>
        <dbReference type="RuleBase" id="RU004516"/>
    </source>
</evidence>
<evidence type="ECO:0000256" key="5">
    <source>
        <dbReference type="RuleBase" id="RU004106"/>
    </source>
</evidence>
<reference evidence="7 8" key="1">
    <citation type="submission" date="2023-03" db="EMBL/GenBank/DDBJ databases">
        <title>Bacillus Genome Sequencing.</title>
        <authorList>
            <person name="Dunlap C."/>
        </authorList>
    </citation>
    <scope>NUCLEOTIDE SEQUENCE [LARGE SCALE GENOMIC DNA]</scope>
    <source>
        <strain evidence="7 8">NRS-38</strain>
    </source>
</reference>
<dbReference type="Proteomes" id="UP001339962">
    <property type="component" value="Unassembled WGS sequence"/>
</dbReference>
<evidence type="ECO:0000313" key="7">
    <source>
        <dbReference type="EMBL" id="MED5052608.1"/>
    </source>
</evidence>
<evidence type="ECO:0000256" key="4">
    <source>
        <dbReference type="ARBA" id="ARBA00022898"/>
    </source>
</evidence>
<organism evidence="7 8">
    <name type="scientific">Anoxybacteroides rupiense</name>
    <dbReference type="NCBI Taxonomy" id="311460"/>
    <lineage>
        <taxon>Bacteria</taxon>
        <taxon>Bacillati</taxon>
        <taxon>Bacillota</taxon>
        <taxon>Bacilli</taxon>
        <taxon>Bacillales</taxon>
        <taxon>Anoxybacillaceae</taxon>
        <taxon>Anoxybacteroides</taxon>
    </lineage>
</organism>
<dbReference type="InterPro" id="IPR036038">
    <property type="entry name" value="Aminotransferase-like"/>
</dbReference>
<dbReference type="InterPro" id="IPR043131">
    <property type="entry name" value="BCAT-like_N"/>
</dbReference>
<protein>
    <submittedName>
        <fullName evidence="7">Aminodeoxychorismate lyase</fullName>
        <ecNumber evidence="7">4.1.3.38</ecNumber>
    </submittedName>
</protein>
<dbReference type="NCBIfam" id="NF005800">
    <property type="entry name" value="PRK07650.1"/>
    <property type="match status" value="1"/>
</dbReference>
<dbReference type="GO" id="GO:0008696">
    <property type="term" value="F:4-amino-4-deoxychorismate lyase activity"/>
    <property type="evidence" value="ECO:0007669"/>
    <property type="project" value="UniProtKB-EC"/>
</dbReference>
<dbReference type="GO" id="GO:0008652">
    <property type="term" value="P:amino acid biosynthetic process"/>
    <property type="evidence" value="ECO:0007669"/>
    <property type="project" value="UniProtKB-ARBA"/>
</dbReference>
<dbReference type="EMBL" id="JARTLI010000028">
    <property type="protein sequence ID" value="MED5052608.1"/>
    <property type="molecule type" value="Genomic_DNA"/>
</dbReference>
<dbReference type="FunFam" id="3.20.10.10:FF:000002">
    <property type="entry name" value="D-alanine aminotransferase"/>
    <property type="match status" value="1"/>
</dbReference>
<evidence type="ECO:0000313" key="8">
    <source>
        <dbReference type="Proteomes" id="UP001339962"/>
    </source>
</evidence>
<sequence length="292" mass="33448">MYVYINGEVIPNEQARISPFDHGFMYGLGVFETFRTYNGHPFLLDDHLARLHKSLVDMQIRFSVSREETIAIIQQLLAANRLEDAYIRLNISAGIGDIGLQTDAYTEPTVIVYMKSLPEIAVKEKMCTILKTRRNSPEGETRLKSHHYFNNVLGKREMRNHPHMEGIFLNDYGFLAEGIVSNLFWVKDGIVYTPALETGILNGVTRQFVMAMLGASGIRCEEGLYTLKDLEQAEEVFLTNSIQEIVPVSRIDHFVYPGERGVFVQSLKAHYACFTHSLWTRYQLTERISMEQ</sequence>
<dbReference type="PANTHER" id="PTHR42743:SF11">
    <property type="entry name" value="AMINODEOXYCHORISMATE LYASE"/>
    <property type="match status" value="1"/>
</dbReference>
<evidence type="ECO:0000256" key="1">
    <source>
        <dbReference type="ARBA" id="ARBA00001933"/>
    </source>
</evidence>
<comment type="cofactor">
    <cofactor evidence="1 6">
        <name>pyridoxal 5'-phosphate</name>
        <dbReference type="ChEBI" id="CHEBI:597326"/>
    </cofactor>
</comment>
<evidence type="ECO:0000256" key="3">
    <source>
        <dbReference type="ARBA" id="ARBA00011738"/>
    </source>
</evidence>
<comment type="similarity">
    <text evidence="2 5">Belongs to the class-IV pyridoxal-phosphate-dependent aminotransferase family.</text>
</comment>
<dbReference type="SUPFAM" id="SSF56752">
    <property type="entry name" value="D-aminoacid aminotransferase-like PLP-dependent enzymes"/>
    <property type="match status" value="1"/>
</dbReference>
<dbReference type="InterPro" id="IPR018300">
    <property type="entry name" value="Aminotrans_IV_CS"/>
</dbReference>
<dbReference type="EC" id="4.1.3.38" evidence="7"/>
<name>A0ABD5IWA0_9BACL</name>
<evidence type="ECO:0000256" key="2">
    <source>
        <dbReference type="ARBA" id="ARBA00009320"/>
    </source>
</evidence>
<dbReference type="GO" id="GO:0046394">
    <property type="term" value="P:carboxylic acid biosynthetic process"/>
    <property type="evidence" value="ECO:0007669"/>
    <property type="project" value="UniProtKB-ARBA"/>
</dbReference>
<dbReference type="InterPro" id="IPR043132">
    <property type="entry name" value="BCAT-like_C"/>
</dbReference>
<dbReference type="RefSeq" id="WP_328218847.1">
    <property type="nucleotide sequence ID" value="NZ_JARTLI010000028.1"/>
</dbReference>
<dbReference type="AlphaFoldDB" id="A0ABD5IWA0"/>
<dbReference type="InterPro" id="IPR001544">
    <property type="entry name" value="Aminotrans_IV"/>
</dbReference>
<dbReference type="Pfam" id="PF01063">
    <property type="entry name" value="Aminotran_4"/>
    <property type="match status" value="1"/>
</dbReference>
<dbReference type="CDD" id="cd00449">
    <property type="entry name" value="PLPDE_IV"/>
    <property type="match status" value="1"/>
</dbReference>
<keyword evidence="4 6" id="KW-0663">Pyridoxal phosphate</keyword>
<gene>
    <name evidence="7" type="primary">pabC</name>
    <name evidence="7" type="ORF">P9850_12345</name>
</gene>